<protein>
    <submittedName>
        <fullName evidence="1">Uncharacterized protein</fullName>
    </submittedName>
</protein>
<reference evidence="1 2" key="1">
    <citation type="submission" date="2020-08" db="EMBL/GenBank/DDBJ databases">
        <authorList>
            <person name="Liu C."/>
            <person name="Sun Q."/>
        </authorList>
    </citation>
    <scope>NUCLEOTIDE SEQUENCE [LARGE SCALE GENOMIC DNA]</scope>
    <source>
        <strain evidence="1 2">NSJ-18</strain>
    </source>
</reference>
<dbReference type="RefSeq" id="WP_153925947.1">
    <property type="nucleotide sequence ID" value="NZ_JACRWE010000003.1"/>
</dbReference>
<evidence type="ECO:0000313" key="1">
    <source>
        <dbReference type="EMBL" id="MBC5996482.1"/>
    </source>
</evidence>
<keyword evidence="2" id="KW-1185">Reference proteome</keyword>
<accession>A0ABR7JNI3</accession>
<gene>
    <name evidence="1" type="ORF">H8923_06880</name>
</gene>
<evidence type="ECO:0000313" key="2">
    <source>
        <dbReference type="Proteomes" id="UP000609849"/>
    </source>
</evidence>
<name>A0ABR7JNI3_9FIRM</name>
<comment type="caution">
    <text evidence="1">The sequence shown here is derived from an EMBL/GenBank/DDBJ whole genome shotgun (WGS) entry which is preliminary data.</text>
</comment>
<sequence length="64" mass="7721">MDRAIELINRKFLKDTEFLELEDSDCVIECKYTKPHNAHYNEYLITINNEGNIEKYLVYLKHLD</sequence>
<dbReference type="EMBL" id="JACRWE010000003">
    <property type="protein sequence ID" value="MBC5996482.1"/>
    <property type="molecule type" value="Genomic_DNA"/>
</dbReference>
<proteinExistence type="predicted"/>
<organism evidence="1 2">
    <name type="scientific">Romboutsia faecis</name>
    <dbReference type="NCBI Taxonomy" id="2764597"/>
    <lineage>
        <taxon>Bacteria</taxon>
        <taxon>Bacillati</taxon>
        <taxon>Bacillota</taxon>
        <taxon>Clostridia</taxon>
        <taxon>Peptostreptococcales</taxon>
        <taxon>Peptostreptococcaceae</taxon>
        <taxon>Romboutsia</taxon>
    </lineage>
</organism>
<dbReference type="Proteomes" id="UP000609849">
    <property type="component" value="Unassembled WGS sequence"/>
</dbReference>